<accession>A0A8E0RSA5</accession>
<keyword evidence="17" id="KW-1185">Reference proteome</keyword>
<feature type="coiled-coil region" evidence="14">
    <location>
        <begin position="177"/>
        <end position="231"/>
    </location>
</feature>
<dbReference type="PANTHER" id="PTHR19265:SF0">
    <property type="entry name" value="MEIOSIS-SPECIFIC NUCLEAR STRUCTURAL PROTEIN 1"/>
    <property type="match status" value="1"/>
</dbReference>
<comment type="function">
    <text evidence="13">Microtubule inner protein (MIP) part of the dynein-decorated doublet microtubules (DMTs) in cilia axoneme, which is required for motile cilia beating. May play a role in the control of meiotic division and germ cell differentiation through regulation of pairing and recombination during meiosis. Required for sperm flagella assembly. May play a role in the assembly and function of the outer dynein arm-docking complex (ODA-DC). ODA-DC mediates outer dynein arms (ODA) binding onto the axonemal doublet microtubules.</text>
</comment>
<evidence type="ECO:0000256" key="9">
    <source>
        <dbReference type="ARBA" id="ARBA00023212"/>
    </source>
</evidence>
<dbReference type="Pfam" id="PF13868">
    <property type="entry name" value="TPH"/>
    <property type="match status" value="1"/>
</dbReference>
<comment type="similarity">
    <text evidence="3">Belongs to the MNS1 family.</text>
</comment>
<evidence type="ECO:0000256" key="5">
    <source>
        <dbReference type="ARBA" id="ARBA00022490"/>
    </source>
</evidence>
<dbReference type="GO" id="GO:0005634">
    <property type="term" value="C:nucleus"/>
    <property type="evidence" value="ECO:0007669"/>
    <property type="project" value="UniProtKB-SubCell"/>
</dbReference>
<evidence type="ECO:0000256" key="11">
    <source>
        <dbReference type="ARBA" id="ARBA00023254"/>
    </source>
</evidence>
<evidence type="ECO:0000256" key="12">
    <source>
        <dbReference type="ARBA" id="ARBA00023273"/>
    </source>
</evidence>
<proteinExistence type="inferred from homology"/>
<keyword evidence="5" id="KW-0963">Cytoplasm</keyword>
<dbReference type="Proteomes" id="UP000728185">
    <property type="component" value="Unassembled WGS sequence"/>
</dbReference>
<evidence type="ECO:0000256" key="6">
    <source>
        <dbReference type="ARBA" id="ARBA00022846"/>
    </source>
</evidence>
<evidence type="ECO:0000259" key="15">
    <source>
        <dbReference type="Pfam" id="PF13868"/>
    </source>
</evidence>
<keyword evidence="6" id="KW-0282">Flagellum</keyword>
<dbReference type="PANTHER" id="PTHR19265">
    <property type="entry name" value="MEIOSIS-SPECIFIC NUCLEAR STRUCTURAL PROTEIN 1"/>
    <property type="match status" value="1"/>
</dbReference>
<evidence type="ECO:0000256" key="8">
    <source>
        <dbReference type="ARBA" id="ARBA00023069"/>
    </source>
</evidence>
<keyword evidence="11" id="KW-0469">Meiosis</keyword>
<organism evidence="16 17">
    <name type="scientific">Fasciolopsis buskii</name>
    <dbReference type="NCBI Taxonomy" id="27845"/>
    <lineage>
        <taxon>Eukaryota</taxon>
        <taxon>Metazoa</taxon>
        <taxon>Spiralia</taxon>
        <taxon>Lophotrochozoa</taxon>
        <taxon>Platyhelminthes</taxon>
        <taxon>Trematoda</taxon>
        <taxon>Digenea</taxon>
        <taxon>Plagiorchiida</taxon>
        <taxon>Echinostomata</taxon>
        <taxon>Echinostomatoidea</taxon>
        <taxon>Fasciolidae</taxon>
        <taxon>Fasciolopsis</taxon>
    </lineage>
</organism>
<comment type="caution">
    <text evidence="16">The sequence shown here is derived from an EMBL/GenBank/DDBJ whole genome shotgun (WGS) entry which is preliminary data.</text>
</comment>
<evidence type="ECO:0000256" key="2">
    <source>
        <dbReference type="ARBA" id="ARBA00004611"/>
    </source>
</evidence>
<gene>
    <name evidence="16" type="ORF">FBUS_04867</name>
</gene>
<keyword evidence="7 14" id="KW-0175">Coiled coil</keyword>
<evidence type="ECO:0000256" key="10">
    <source>
        <dbReference type="ARBA" id="ARBA00023242"/>
    </source>
</evidence>
<evidence type="ECO:0000313" key="17">
    <source>
        <dbReference type="Proteomes" id="UP000728185"/>
    </source>
</evidence>
<dbReference type="AlphaFoldDB" id="A0A8E0RSA5"/>
<dbReference type="InterPro" id="IPR043597">
    <property type="entry name" value="TPH_dom"/>
</dbReference>
<dbReference type="InterPro" id="IPR026504">
    <property type="entry name" value="MNS1"/>
</dbReference>
<dbReference type="GO" id="GO:0051321">
    <property type="term" value="P:meiotic cell cycle"/>
    <property type="evidence" value="ECO:0007669"/>
    <property type="project" value="UniProtKB-KW"/>
</dbReference>
<dbReference type="OrthoDB" id="197839at2759"/>
<evidence type="ECO:0000256" key="13">
    <source>
        <dbReference type="ARBA" id="ARBA00046114"/>
    </source>
</evidence>
<evidence type="ECO:0000256" key="4">
    <source>
        <dbReference type="ARBA" id="ARBA00014813"/>
    </source>
</evidence>
<protein>
    <recommendedName>
        <fullName evidence="4">Meiosis-specific nuclear structural protein 1</fullName>
    </recommendedName>
</protein>
<sequence length="371" mass="44711">MKPPSSYHFAKFFSCHLDFSSELRDLESKLRDAYVAKAQLAQMAEKRALLYDQMVEDAQQSRALKESVADEKAMLAREQDHRRLEQVKLRNQLEVQLREQEEARRLAYKEYLRDKQRIDEVAKLVREDQEREIELYKTRKILTRRIIEEHHADQLAYQQAELAKLKEEEEAIWAYELQKKAAEMVEAKKKKSRQQATERLQERLGAELLQKEKLRREMDNVRETLLLEEQVARFREEQKCADQRKRQNQLQLQEDYENQLRLKKKQQALEELENRRVRDMLLEQFQLDEQKALEERQQRALKQREHIAATHKLLLDRRERLEIEFNQAKEELARGAERMREKQQIIEGERSRLLHDHVPDLVGYLPRVGHT</sequence>
<dbReference type="EMBL" id="LUCM01005911">
    <property type="protein sequence ID" value="KAA0192087.1"/>
    <property type="molecule type" value="Genomic_DNA"/>
</dbReference>
<evidence type="ECO:0000256" key="1">
    <source>
        <dbReference type="ARBA" id="ARBA00004123"/>
    </source>
</evidence>
<reference evidence="16" key="1">
    <citation type="submission" date="2019-05" db="EMBL/GenBank/DDBJ databases">
        <title>Annotation for the trematode Fasciolopsis buski.</title>
        <authorList>
            <person name="Choi Y.-J."/>
        </authorList>
    </citation>
    <scope>NUCLEOTIDE SEQUENCE</scope>
    <source>
        <strain evidence="16">HT</strain>
        <tissue evidence="16">Whole worm</tissue>
    </source>
</reference>
<keyword evidence="8" id="KW-0969">Cilium</keyword>
<keyword evidence="9" id="KW-0206">Cytoskeleton</keyword>
<feature type="domain" description="Trichohyalin-plectin-homology" evidence="15">
    <location>
        <begin position="20"/>
        <end position="366"/>
    </location>
</feature>
<evidence type="ECO:0000256" key="7">
    <source>
        <dbReference type="ARBA" id="ARBA00023054"/>
    </source>
</evidence>
<evidence type="ECO:0000313" key="16">
    <source>
        <dbReference type="EMBL" id="KAA0192087.1"/>
    </source>
</evidence>
<comment type="subcellular location">
    <subcellularLocation>
        <location evidence="2">Cytoplasm</location>
        <location evidence="2">Cytoskeleton</location>
        <location evidence="2">Flagellum axoneme</location>
    </subcellularLocation>
    <subcellularLocation>
        <location evidence="1">Nucleus</location>
    </subcellularLocation>
</comment>
<feature type="coiled-coil region" evidence="14">
    <location>
        <begin position="311"/>
        <end position="338"/>
    </location>
</feature>
<keyword evidence="12" id="KW-0966">Cell projection</keyword>
<evidence type="ECO:0000256" key="3">
    <source>
        <dbReference type="ARBA" id="ARBA00009158"/>
    </source>
</evidence>
<name>A0A8E0RSA5_9TREM</name>
<keyword evidence="10" id="KW-0539">Nucleus</keyword>
<evidence type="ECO:0000256" key="14">
    <source>
        <dbReference type="SAM" id="Coils"/>
    </source>
</evidence>